<name>A0A7W3JAG7_9MICO</name>
<comment type="caution">
    <text evidence="3">The sequence shown here is derived from an EMBL/GenBank/DDBJ whole genome shotgun (WGS) entry which is preliminary data.</text>
</comment>
<dbReference type="RefSeq" id="WP_182618033.1">
    <property type="nucleotide sequence ID" value="NZ_BAAATF010000003.1"/>
</dbReference>
<keyword evidence="4" id="KW-1185">Reference proteome</keyword>
<dbReference type="GO" id="GO:0003677">
    <property type="term" value="F:DNA binding"/>
    <property type="evidence" value="ECO:0007669"/>
    <property type="project" value="InterPro"/>
</dbReference>
<dbReference type="EMBL" id="JACGWV010000001">
    <property type="protein sequence ID" value="MBA8809273.1"/>
    <property type="molecule type" value="Genomic_DNA"/>
</dbReference>
<dbReference type="InterPro" id="IPR041657">
    <property type="entry name" value="HTH_17"/>
</dbReference>
<feature type="region of interest" description="Disordered" evidence="1">
    <location>
        <begin position="1"/>
        <end position="24"/>
    </location>
</feature>
<dbReference type="InterPro" id="IPR010093">
    <property type="entry name" value="SinI_DNA-bd"/>
</dbReference>
<accession>A0A7W3JAG7</accession>
<dbReference type="Proteomes" id="UP000540568">
    <property type="component" value="Unassembled WGS sequence"/>
</dbReference>
<dbReference type="NCBIfam" id="TIGR01764">
    <property type="entry name" value="excise"/>
    <property type="match status" value="1"/>
</dbReference>
<feature type="compositionally biased region" description="Polar residues" evidence="1">
    <location>
        <begin position="1"/>
        <end position="16"/>
    </location>
</feature>
<evidence type="ECO:0000256" key="1">
    <source>
        <dbReference type="SAM" id="MobiDB-lite"/>
    </source>
</evidence>
<evidence type="ECO:0000313" key="4">
    <source>
        <dbReference type="Proteomes" id="UP000540568"/>
    </source>
</evidence>
<sequence length="80" mass="8579">MKPRAGTNSPRPSPSTVAGRGPKENLVSLTVAAETLGISTKTVRRRIADGTVRGYRVGRLIRLDLDEVREALAVVIPSAR</sequence>
<reference evidence="3 4" key="1">
    <citation type="submission" date="2020-07" db="EMBL/GenBank/DDBJ databases">
        <title>Sequencing the genomes of 1000 actinobacteria strains.</title>
        <authorList>
            <person name="Klenk H.-P."/>
        </authorList>
    </citation>
    <scope>NUCLEOTIDE SEQUENCE [LARGE SCALE GENOMIC DNA]</scope>
    <source>
        <strain evidence="3 4">DSM 44121</strain>
    </source>
</reference>
<gene>
    <name evidence="3" type="ORF">FHX71_003215</name>
</gene>
<protein>
    <submittedName>
        <fullName evidence="3">Excisionase family DNA binding protein</fullName>
    </submittedName>
</protein>
<dbReference type="Pfam" id="PF12728">
    <property type="entry name" value="HTH_17"/>
    <property type="match status" value="1"/>
</dbReference>
<organism evidence="3 4">
    <name type="scientific">Promicromonospora sukumoe</name>
    <dbReference type="NCBI Taxonomy" id="88382"/>
    <lineage>
        <taxon>Bacteria</taxon>
        <taxon>Bacillati</taxon>
        <taxon>Actinomycetota</taxon>
        <taxon>Actinomycetes</taxon>
        <taxon>Micrococcales</taxon>
        <taxon>Promicromonosporaceae</taxon>
        <taxon>Promicromonospora</taxon>
    </lineage>
</organism>
<proteinExistence type="predicted"/>
<evidence type="ECO:0000259" key="2">
    <source>
        <dbReference type="Pfam" id="PF12728"/>
    </source>
</evidence>
<dbReference type="AlphaFoldDB" id="A0A7W3JAG7"/>
<evidence type="ECO:0000313" key="3">
    <source>
        <dbReference type="EMBL" id="MBA8809273.1"/>
    </source>
</evidence>
<feature type="domain" description="Helix-turn-helix" evidence="2">
    <location>
        <begin position="29"/>
        <end position="72"/>
    </location>
</feature>